<dbReference type="Proteomes" id="UP001203338">
    <property type="component" value="Unassembled WGS sequence"/>
</dbReference>
<proteinExistence type="predicted"/>
<gene>
    <name evidence="1" type="ORF">M3P05_17470</name>
</gene>
<dbReference type="RefSeq" id="WP_249701351.1">
    <property type="nucleotide sequence ID" value="NZ_JAMFLX010000031.1"/>
</dbReference>
<dbReference type="EMBL" id="JAMFLX010000031">
    <property type="protein sequence ID" value="MCL6271711.1"/>
    <property type="molecule type" value="Genomic_DNA"/>
</dbReference>
<evidence type="ECO:0000313" key="2">
    <source>
        <dbReference type="Proteomes" id="UP001203338"/>
    </source>
</evidence>
<accession>A0ABT0PKE1</accession>
<keyword evidence="2" id="KW-1185">Reference proteome</keyword>
<name>A0ABT0PKE1_9GAMM</name>
<dbReference type="Gene3D" id="3.40.50.1400">
    <property type="match status" value="1"/>
</dbReference>
<evidence type="ECO:0000313" key="1">
    <source>
        <dbReference type="EMBL" id="MCL6271711.1"/>
    </source>
</evidence>
<sequence length="95" mass="10692">MPHFQHFDQDTAIALACSGSAVEHDRYELLAEHIREALPDYPVKISINSRAVIRTMAEKGSVQLNLPQTLANLDMASYRRVVVVSCFLYPIMSTE</sequence>
<organism evidence="1 2">
    <name type="scientific">Parendozoicomonas callyspongiae</name>
    <dbReference type="NCBI Taxonomy" id="2942213"/>
    <lineage>
        <taxon>Bacteria</taxon>
        <taxon>Pseudomonadati</taxon>
        <taxon>Pseudomonadota</taxon>
        <taxon>Gammaproteobacteria</taxon>
        <taxon>Oceanospirillales</taxon>
        <taxon>Endozoicomonadaceae</taxon>
        <taxon>Parendozoicomonas</taxon>
    </lineage>
</organism>
<reference evidence="1 2" key="1">
    <citation type="submission" date="2022-05" db="EMBL/GenBank/DDBJ databases">
        <authorList>
            <person name="Park J.-S."/>
        </authorList>
    </citation>
    <scope>NUCLEOTIDE SEQUENCE [LARGE SCALE GENOMIC DNA]</scope>
    <source>
        <strain evidence="1 2">2012CJ34-2</strain>
    </source>
</reference>
<protein>
    <submittedName>
        <fullName evidence="1">Uncharacterized protein</fullName>
    </submittedName>
</protein>
<dbReference type="SUPFAM" id="SSF53800">
    <property type="entry name" value="Chelatase"/>
    <property type="match status" value="1"/>
</dbReference>
<comment type="caution">
    <text evidence="1">The sequence shown here is derived from an EMBL/GenBank/DDBJ whole genome shotgun (WGS) entry which is preliminary data.</text>
</comment>